<gene>
    <name evidence="5" type="ORF">F9B16_42595</name>
</gene>
<dbReference type="PANTHER" id="PTHR43201:SF8">
    <property type="entry name" value="ACYL-COA SYNTHETASE FAMILY MEMBER 3"/>
    <property type="match status" value="1"/>
</dbReference>
<comment type="similarity">
    <text evidence="1">Belongs to the ATP-dependent AMP-binding enzyme family.</text>
</comment>
<dbReference type="Pfam" id="PF13193">
    <property type="entry name" value="AMP-binding_C"/>
    <property type="match status" value="1"/>
</dbReference>
<dbReference type="GO" id="GO:0031956">
    <property type="term" value="F:medium-chain fatty acid-CoA ligase activity"/>
    <property type="evidence" value="ECO:0007669"/>
    <property type="project" value="TreeGrafter"/>
</dbReference>
<evidence type="ECO:0000313" key="6">
    <source>
        <dbReference type="Proteomes" id="UP000483004"/>
    </source>
</evidence>
<protein>
    <submittedName>
        <fullName evidence="5">Acyl-CoA synthetase</fullName>
    </submittedName>
</protein>
<name>A0A6L3VH16_9ACTN</name>
<dbReference type="SUPFAM" id="SSF56801">
    <property type="entry name" value="Acetyl-CoA synthetase-like"/>
    <property type="match status" value="1"/>
</dbReference>
<reference evidence="5 6" key="1">
    <citation type="submission" date="2019-09" db="EMBL/GenBank/DDBJ databases">
        <title>Actinomadura physcomitrii sp. nov., a novel actinomycete isolated from moss [Physcomitrium sphaericum (Ludw) Fuernr].</title>
        <authorList>
            <person name="Liu C."/>
            <person name="Zhuang X."/>
        </authorList>
    </citation>
    <scope>NUCLEOTIDE SEQUENCE [LARGE SCALE GENOMIC DNA]</scope>
    <source>
        <strain evidence="5 6">CYP1-1B</strain>
    </source>
</reference>
<dbReference type="InterPro" id="IPR020845">
    <property type="entry name" value="AMP-binding_CS"/>
</dbReference>
<feature type="compositionally biased region" description="Low complexity" evidence="2">
    <location>
        <begin position="111"/>
        <end position="137"/>
    </location>
</feature>
<feature type="region of interest" description="Disordered" evidence="2">
    <location>
        <begin position="97"/>
        <end position="137"/>
    </location>
</feature>
<dbReference type="PANTHER" id="PTHR43201">
    <property type="entry name" value="ACYL-COA SYNTHETASE"/>
    <property type="match status" value="1"/>
</dbReference>
<dbReference type="OrthoDB" id="4363623at2"/>
<organism evidence="5 6">
    <name type="scientific">Actinomadura montaniterrae</name>
    <dbReference type="NCBI Taxonomy" id="1803903"/>
    <lineage>
        <taxon>Bacteria</taxon>
        <taxon>Bacillati</taxon>
        <taxon>Actinomycetota</taxon>
        <taxon>Actinomycetes</taxon>
        <taxon>Streptosporangiales</taxon>
        <taxon>Thermomonosporaceae</taxon>
        <taxon>Actinomadura</taxon>
    </lineage>
</organism>
<dbReference type="AlphaFoldDB" id="A0A6L3VH16"/>
<dbReference type="EMBL" id="WBMR01000235">
    <property type="protein sequence ID" value="KAB2363750.1"/>
    <property type="molecule type" value="Genomic_DNA"/>
</dbReference>
<comment type="caution">
    <text evidence="5">The sequence shown here is derived from an EMBL/GenBank/DDBJ whole genome shotgun (WGS) entry which is preliminary data.</text>
</comment>
<dbReference type="InterPro" id="IPR000873">
    <property type="entry name" value="AMP-dep_synth/lig_dom"/>
</dbReference>
<dbReference type="NCBIfam" id="NF005858">
    <property type="entry name" value="PRK07787.1"/>
    <property type="match status" value="1"/>
</dbReference>
<dbReference type="Gene3D" id="3.40.50.12780">
    <property type="entry name" value="N-terminal domain of ligase-like"/>
    <property type="match status" value="1"/>
</dbReference>
<evidence type="ECO:0000256" key="1">
    <source>
        <dbReference type="ARBA" id="ARBA00006432"/>
    </source>
</evidence>
<dbReference type="RefSeq" id="WP_151545954.1">
    <property type="nucleotide sequence ID" value="NZ_WBMR01000235.1"/>
</dbReference>
<feature type="domain" description="AMP-dependent synthetase/ligase" evidence="3">
    <location>
        <begin position="39"/>
        <end position="351"/>
    </location>
</feature>
<dbReference type="InterPro" id="IPR042099">
    <property type="entry name" value="ANL_N_sf"/>
</dbReference>
<dbReference type="Pfam" id="PF00501">
    <property type="entry name" value="AMP-binding"/>
    <property type="match status" value="1"/>
</dbReference>
<evidence type="ECO:0000256" key="2">
    <source>
        <dbReference type="SAM" id="MobiDB-lite"/>
    </source>
</evidence>
<dbReference type="CDD" id="cd05941">
    <property type="entry name" value="MCS"/>
    <property type="match status" value="1"/>
</dbReference>
<sequence>MRDLLGETGGAVRIAGRELPREELLGRASAVAAEIAGAGAVAVHATASAETAVAVVGGLMAGVPVVPLPPDSGPDERAHILKDSGAALLLAARGTDAGDGTPPLVPIDDLPAPASTPTPASTPASASTPAPAAAGAAGPASDATALILYTSGTTGAPKGVMISRAAIAAALDSLAEAWAWTPDDVLVHGLPLFHVHGLVLGVLGPLRVGSRLVHTGRPKPEAYAAAAVEDGGSLFFGVPTVWSRLAADPASAEAMRSARLLVSGSAPLPVPAFERLEALTGHRPVERYGMTETLITVSARADGERRPGYVGLPLPGIETRLAAENGDPVPHDGETPGELHVRARHPFKGYLNRPEATAKSFTPDGWFRTGDIATIGPDGWHRIVGRASTDLIKSGGYRIGAGEVENALLAHPAVREAAVAGTPHDDLGEQVTAYIVADGVTERQLIDFVAGRLSVHKRPRVVHLVDALPRNAMGKVVKTRLGELTP</sequence>
<keyword evidence="6" id="KW-1185">Reference proteome</keyword>
<dbReference type="PROSITE" id="PS00455">
    <property type="entry name" value="AMP_BINDING"/>
    <property type="match status" value="1"/>
</dbReference>
<evidence type="ECO:0000259" key="4">
    <source>
        <dbReference type="Pfam" id="PF13193"/>
    </source>
</evidence>
<dbReference type="InterPro" id="IPR045851">
    <property type="entry name" value="AMP-bd_C_sf"/>
</dbReference>
<feature type="domain" description="AMP-binding enzyme C-terminal" evidence="4">
    <location>
        <begin position="403"/>
        <end position="475"/>
    </location>
</feature>
<proteinExistence type="inferred from homology"/>
<accession>A0A6L3VH16</accession>
<evidence type="ECO:0000259" key="3">
    <source>
        <dbReference type="Pfam" id="PF00501"/>
    </source>
</evidence>
<dbReference type="Proteomes" id="UP000483004">
    <property type="component" value="Unassembled WGS sequence"/>
</dbReference>
<dbReference type="GO" id="GO:0006631">
    <property type="term" value="P:fatty acid metabolic process"/>
    <property type="evidence" value="ECO:0007669"/>
    <property type="project" value="TreeGrafter"/>
</dbReference>
<dbReference type="InterPro" id="IPR025110">
    <property type="entry name" value="AMP-bd_C"/>
</dbReference>
<dbReference type="Gene3D" id="3.30.300.30">
    <property type="match status" value="1"/>
</dbReference>
<evidence type="ECO:0000313" key="5">
    <source>
        <dbReference type="EMBL" id="KAB2363750.1"/>
    </source>
</evidence>